<accession>A0AAN9CX64</accession>
<keyword evidence="3" id="KW-1185">Reference proteome</keyword>
<dbReference type="Proteomes" id="UP001364617">
    <property type="component" value="Unassembled WGS sequence"/>
</dbReference>
<keyword evidence="1" id="KW-0812">Transmembrane</keyword>
<gene>
    <name evidence="2" type="ORF">R3I93_011758</name>
</gene>
<protein>
    <submittedName>
        <fullName evidence="2">Uncharacterized protein</fullName>
    </submittedName>
</protein>
<evidence type="ECO:0000313" key="2">
    <source>
        <dbReference type="EMBL" id="KAK7150613.1"/>
    </source>
</evidence>
<feature type="transmembrane region" description="Helical" evidence="1">
    <location>
        <begin position="31"/>
        <end position="53"/>
    </location>
</feature>
<reference evidence="2 3" key="1">
    <citation type="submission" date="2024-02" db="EMBL/GenBank/DDBJ databases">
        <title>Chromosome-level genome assembly of the Eurasian Minnow (Phoxinus phoxinus).</title>
        <authorList>
            <person name="Oriowo T.O."/>
            <person name="Martin S."/>
            <person name="Stange M."/>
            <person name="Chrysostomakis Y."/>
            <person name="Brown T."/>
            <person name="Winkler S."/>
            <person name="Kukowka S."/>
            <person name="Myers E.W."/>
            <person name="Bohne A."/>
        </authorList>
    </citation>
    <scope>NUCLEOTIDE SEQUENCE [LARGE SCALE GENOMIC DNA]</scope>
    <source>
        <strain evidence="2">ZFMK-TIS-60720</strain>
        <tissue evidence="2">Whole Organism</tissue>
    </source>
</reference>
<proteinExistence type="predicted"/>
<keyword evidence="1" id="KW-1133">Transmembrane helix</keyword>
<name>A0AAN9CX64_9TELE</name>
<dbReference type="EMBL" id="JAYKXH010000012">
    <property type="protein sequence ID" value="KAK7150613.1"/>
    <property type="molecule type" value="Genomic_DNA"/>
</dbReference>
<sequence>MATTAFICDVEDSEGSAASLQLKQRGCSYTLLQVLVGVLAVLMLAMTGCIIWMKMSQNCPERDWMLRFTIGENYTETNFASPRSEKYEINGKISIKKNPSVPDSCPRTFRLLQELTNGTELLITRQNIKEMVIQTVKLEKGSRLKIDLNCDNFEFDEAKSILNVYQKTC</sequence>
<keyword evidence="1" id="KW-0472">Membrane</keyword>
<dbReference type="AlphaFoldDB" id="A0AAN9CX64"/>
<evidence type="ECO:0000256" key="1">
    <source>
        <dbReference type="SAM" id="Phobius"/>
    </source>
</evidence>
<evidence type="ECO:0000313" key="3">
    <source>
        <dbReference type="Proteomes" id="UP001364617"/>
    </source>
</evidence>
<comment type="caution">
    <text evidence="2">The sequence shown here is derived from an EMBL/GenBank/DDBJ whole genome shotgun (WGS) entry which is preliminary data.</text>
</comment>
<organism evidence="2 3">
    <name type="scientific">Phoxinus phoxinus</name>
    <name type="common">Eurasian minnow</name>
    <dbReference type="NCBI Taxonomy" id="58324"/>
    <lineage>
        <taxon>Eukaryota</taxon>
        <taxon>Metazoa</taxon>
        <taxon>Chordata</taxon>
        <taxon>Craniata</taxon>
        <taxon>Vertebrata</taxon>
        <taxon>Euteleostomi</taxon>
        <taxon>Actinopterygii</taxon>
        <taxon>Neopterygii</taxon>
        <taxon>Teleostei</taxon>
        <taxon>Ostariophysi</taxon>
        <taxon>Cypriniformes</taxon>
        <taxon>Leuciscidae</taxon>
        <taxon>Phoxininae</taxon>
        <taxon>Phoxinus</taxon>
    </lineage>
</organism>